<dbReference type="Proteomes" id="UP001196413">
    <property type="component" value="Unassembled WGS sequence"/>
</dbReference>
<name>A0AAD5WFB6_PARTN</name>
<sequence length="75" mass="8191">MVTNLSLVADRYEGLQSCHLGRQAQSIGIYEYECCGPLIPECSGSVTIKTHKLVSIDDLTFTDPSIFKLETPSAV</sequence>
<evidence type="ECO:0000313" key="2">
    <source>
        <dbReference type="Proteomes" id="UP001196413"/>
    </source>
</evidence>
<organism evidence="1 2">
    <name type="scientific">Parelaphostrongylus tenuis</name>
    <name type="common">Meningeal worm</name>
    <dbReference type="NCBI Taxonomy" id="148309"/>
    <lineage>
        <taxon>Eukaryota</taxon>
        <taxon>Metazoa</taxon>
        <taxon>Ecdysozoa</taxon>
        <taxon>Nematoda</taxon>
        <taxon>Chromadorea</taxon>
        <taxon>Rhabditida</taxon>
        <taxon>Rhabditina</taxon>
        <taxon>Rhabditomorpha</taxon>
        <taxon>Strongyloidea</taxon>
        <taxon>Metastrongylidae</taxon>
        <taxon>Parelaphostrongylus</taxon>
    </lineage>
</organism>
<dbReference type="EMBL" id="JAHQIW010006091">
    <property type="protein sequence ID" value="KAJ1368105.1"/>
    <property type="molecule type" value="Genomic_DNA"/>
</dbReference>
<gene>
    <name evidence="1" type="ORF">KIN20_029172</name>
</gene>
<protein>
    <submittedName>
        <fullName evidence="1">Uncharacterized protein</fullName>
    </submittedName>
</protein>
<dbReference type="AlphaFoldDB" id="A0AAD5WFB6"/>
<accession>A0AAD5WFB6</accession>
<evidence type="ECO:0000313" key="1">
    <source>
        <dbReference type="EMBL" id="KAJ1368105.1"/>
    </source>
</evidence>
<comment type="caution">
    <text evidence="1">The sequence shown here is derived from an EMBL/GenBank/DDBJ whole genome shotgun (WGS) entry which is preliminary data.</text>
</comment>
<keyword evidence="2" id="KW-1185">Reference proteome</keyword>
<reference evidence="1" key="1">
    <citation type="submission" date="2021-06" db="EMBL/GenBank/DDBJ databases">
        <title>Parelaphostrongylus tenuis whole genome reference sequence.</title>
        <authorList>
            <person name="Garwood T.J."/>
            <person name="Larsen P.A."/>
            <person name="Fountain-Jones N.M."/>
            <person name="Garbe J.R."/>
            <person name="Macchietto M.G."/>
            <person name="Kania S.A."/>
            <person name="Gerhold R.W."/>
            <person name="Richards J.E."/>
            <person name="Wolf T.M."/>
        </authorList>
    </citation>
    <scope>NUCLEOTIDE SEQUENCE</scope>
    <source>
        <strain evidence="1">MNPRO001-30</strain>
        <tissue evidence="1">Meninges</tissue>
    </source>
</reference>
<proteinExistence type="predicted"/>